<evidence type="ECO:0000259" key="11">
    <source>
        <dbReference type="PROSITE" id="PS51669"/>
    </source>
</evidence>
<dbReference type="InterPro" id="IPR006657">
    <property type="entry name" value="MoPterin_dinucl-bd_dom"/>
</dbReference>
<dbReference type="InterPro" id="IPR050123">
    <property type="entry name" value="Prok_molybdopt-oxidoreductase"/>
</dbReference>
<evidence type="ECO:0000256" key="8">
    <source>
        <dbReference type="ARBA" id="ARBA00023004"/>
    </source>
</evidence>
<dbReference type="CDD" id="cd02791">
    <property type="entry name" value="MopB_CT_Nitrate-R-NapA-like"/>
    <property type="match status" value="1"/>
</dbReference>
<dbReference type="Pfam" id="PF00384">
    <property type="entry name" value="Molybdopterin"/>
    <property type="match status" value="1"/>
</dbReference>
<reference evidence="12 13" key="1">
    <citation type="journal article" date="2022" name="Microbiol. Resour. Announc.">
        <title>Complete Genome Sequence of Mesorhizobium ciceri Strain R30, a Rhizobium Used as a Commercial Inoculant for Chickpea in Argentina.</title>
        <authorList>
            <person name="Foresto E."/>
            <person name="Revale S."/>
            <person name="Primo E."/>
            <person name="Nievas F."/>
            <person name="Carezzano E."/>
            <person name="Puente M."/>
            <person name="Alzari P."/>
            <person name="Mart M."/>
            <person name="Ben-Assaya M."/>
            <person name="Mornico D."/>
            <person name="Santoro M."/>
            <person name="Mart F."/>
            <person name="Giordano W."/>
            <person name="Bogino P."/>
        </authorList>
    </citation>
    <scope>NUCLEOTIDE SEQUENCE [LARGE SCALE GENOMIC DNA]</scope>
    <source>
        <strain evidence="12 13">R30</strain>
    </source>
</reference>
<dbReference type="InterPro" id="IPR006656">
    <property type="entry name" value="Mopterin_OxRdtase"/>
</dbReference>
<keyword evidence="13" id="KW-1185">Reference proteome</keyword>
<dbReference type="Gene3D" id="1.10.10.1100">
    <property type="entry name" value="BFD-like [2Fe-2S]-binding domain"/>
    <property type="match status" value="1"/>
</dbReference>
<dbReference type="PANTHER" id="PTHR43105">
    <property type="entry name" value="RESPIRATORY NITRATE REDUCTASE"/>
    <property type="match status" value="1"/>
</dbReference>
<keyword evidence="10" id="KW-0534">Nitrate assimilation</keyword>
<dbReference type="PIRSF" id="PIRSF036643">
    <property type="entry name" value="FDH_alpha"/>
    <property type="match status" value="1"/>
</dbReference>
<dbReference type="Gene3D" id="3.40.50.740">
    <property type="match status" value="1"/>
</dbReference>
<evidence type="ECO:0000313" key="13">
    <source>
        <dbReference type="Proteomes" id="UP001060070"/>
    </source>
</evidence>
<keyword evidence="8" id="KW-0408">Iron</keyword>
<dbReference type="Pfam" id="PF04879">
    <property type="entry name" value="Molybdop_Fe4S4"/>
    <property type="match status" value="1"/>
</dbReference>
<keyword evidence="5" id="KW-0500">Molybdenum</keyword>
<name>A0AB38TIA4_9HYPH</name>
<dbReference type="InterPro" id="IPR006963">
    <property type="entry name" value="Mopterin_OxRdtase_4Fe-4S_dom"/>
</dbReference>
<dbReference type="InterPro" id="IPR041854">
    <property type="entry name" value="BFD-like_2Fe2S-bd_dom_sf"/>
</dbReference>
<evidence type="ECO:0000313" key="12">
    <source>
        <dbReference type="EMBL" id="UTU54517.1"/>
    </source>
</evidence>
<keyword evidence="6" id="KW-0479">Metal-binding</keyword>
<comment type="similarity">
    <text evidence="3">Belongs to the prokaryotic molybdopterin-containing oxidoreductase family. NasA/NapA/NarB subfamily.</text>
</comment>
<dbReference type="InterPro" id="IPR027467">
    <property type="entry name" value="MopterinOxRdtase_cofactor_BS"/>
</dbReference>
<dbReference type="Proteomes" id="UP001060070">
    <property type="component" value="Chromosome"/>
</dbReference>
<evidence type="ECO:0000256" key="5">
    <source>
        <dbReference type="ARBA" id="ARBA00022505"/>
    </source>
</evidence>
<dbReference type="GO" id="GO:0051539">
    <property type="term" value="F:4 iron, 4 sulfur cluster binding"/>
    <property type="evidence" value="ECO:0007669"/>
    <property type="project" value="UniProtKB-KW"/>
</dbReference>
<dbReference type="GO" id="GO:0045333">
    <property type="term" value="P:cellular respiration"/>
    <property type="evidence" value="ECO:0007669"/>
    <property type="project" value="UniProtKB-ARBA"/>
</dbReference>
<gene>
    <name evidence="12" type="ORF">LRP29_14470</name>
</gene>
<evidence type="ECO:0000256" key="9">
    <source>
        <dbReference type="ARBA" id="ARBA00023014"/>
    </source>
</evidence>
<dbReference type="SUPFAM" id="SSF53706">
    <property type="entry name" value="Formate dehydrogenase/DMSO reductase, domains 1-3"/>
    <property type="match status" value="1"/>
</dbReference>
<dbReference type="Gene3D" id="2.20.25.90">
    <property type="entry name" value="ADC-like domains"/>
    <property type="match status" value="1"/>
</dbReference>
<evidence type="ECO:0000256" key="10">
    <source>
        <dbReference type="ARBA" id="ARBA00023063"/>
    </source>
</evidence>
<dbReference type="InterPro" id="IPR041957">
    <property type="entry name" value="CT_Nitrate-R-NapA-like"/>
</dbReference>
<keyword evidence="7" id="KW-0560">Oxidoreductase</keyword>
<dbReference type="PROSITE" id="PS00551">
    <property type="entry name" value="MOLYBDOPTERIN_PROK_1"/>
    <property type="match status" value="1"/>
</dbReference>
<organism evidence="12 13">
    <name type="scientific">Mesorhizobium ciceri</name>
    <dbReference type="NCBI Taxonomy" id="39645"/>
    <lineage>
        <taxon>Bacteria</taxon>
        <taxon>Pseudomonadati</taxon>
        <taxon>Pseudomonadota</taxon>
        <taxon>Alphaproteobacteria</taxon>
        <taxon>Hyphomicrobiales</taxon>
        <taxon>Phyllobacteriaceae</taxon>
        <taxon>Mesorhizobium</taxon>
    </lineage>
</organism>
<dbReference type="GO" id="GO:0042128">
    <property type="term" value="P:nitrate assimilation"/>
    <property type="evidence" value="ECO:0007669"/>
    <property type="project" value="UniProtKB-KW"/>
</dbReference>
<comment type="cofactor">
    <cofactor evidence="1">
        <name>Mo-bis(molybdopterin guanine dinucleotide)</name>
        <dbReference type="ChEBI" id="CHEBI:60539"/>
    </cofactor>
</comment>
<dbReference type="InterPro" id="IPR009010">
    <property type="entry name" value="Asp_de-COase-like_dom_sf"/>
</dbReference>
<evidence type="ECO:0000256" key="4">
    <source>
        <dbReference type="ARBA" id="ARBA00022485"/>
    </source>
</evidence>
<dbReference type="RefSeq" id="WP_024503963.1">
    <property type="nucleotide sequence ID" value="NZ_CP088147.1"/>
</dbReference>
<evidence type="ECO:0000256" key="2">
    <source>
        <dbReference type="ARBA" id="ARBA00001966"/>
    </source>
</evidence>
<dbReference type="Pfam" id="PF04324">
    <property type="entry name" value="Fer2_BFD"/>
    <property type="match status" value="1"/>
</dbReference>
<evidence type="ECO:0000256" key="6">
    <source>
        <dbReference type="ARBA" id="ARBA00022723"/>
    </source>
</evidence>
<dbReference type="Pfam" id="PF01568">
    <property type="entry name" value="Molydop_binding"/>
    <property type="match status" value="1"/>
</dbReference>
<dbReference type="SUPFAM" id="SSF50692">
    <property type="entry name" value="ADC-like"/>
    <property type="match status" value="1"/>
</dbReference>
<dbReference type="GO" id="GO:0016491">
    <property type="term" value="F:oxidoreductase activity"/>
    <property type="evidence" value="ECO:0007669"/>
    <property type="project" value="UniProtKB-KW"/>
</dbReference>
<dbReference type="GO" id="GO:0046872">
    <property type="term" value="F:metal ion binding"/>
    <property type="evidence" value="ECO:0007669"/>
    <property type="project" value="UniProtKB-KW"/>
</dbReference>
<evidence type="ECO:0000256" key="7">
    <source>
        <dbReference type="ARBA" id="ARBA00023002"/>
    </source>
</evidence>
<dbReference type="GO" id="GO:0043546">
    <property type="term" value="F:molybdopterin cofactor binding"/>
    <property type="evidence" value="ECO:0007669"/>
    <property type="project" value="InterPro"/>
</dbReference>
<dbReference type="Gene3D" id="3.40.228.10">
    <property type="entry name" value="Dimethylsulfoxide Reductase, domain 2"/>
    <property type="match status" value="1"/>
</dbReference>
<proteinExistence type="inferred from homology"/>
<accession>A0AB38TIA4</accession>
<comment type="cofactor">
    <cofactor evidence="2">
        <name>[4Fe-4S] cluster</name>
        <dbReference type="ChEBI" id="CHEBI:49883"/>
    </cofactor>
</comment>
<dbReference type="PANTHER" id="PTHR43105:SF9">
    <property type="entry name" value="NADPH-FE(3+) OXIDOREDUCTASE SUBUNIT ALPHA"/>
    <property type="match status" value="1"/>
</dbReference>
<dbReference type="Gene3D" id="2.40.40.20">
    <property type="match status" value="1"/>
</dbReference>
<evidence type="ECO:0000256" key="1">
    <source>
        <dbReference type="ARBA" id="ARBA00001942"/>
    </source>
</evidence>
<dbReference type="GO" id="GO:0016020">
    <property type="term" value="C:membrane"/>
    <property type="evidence" value="ECO:0007669"/>
    <property type="project" value="TreeGrafter"/>
</dbReference>
<dbReference type="SMART" id="SM00926">
    <property type="entry name" value="Molybdop_Fe4S4"/>
    <property type="match status" value="1"/>
</dbReference>
<keyword evidence="4" id="KW-0004">4Fe-4S</keyword>
<dbReference type="GO" id="GO:1990204">
    <property type="term" value="C:oxidoreductase complex"/>
    <property type="evidence" value="ECO:0007669"/>
    <property type="project" value="UniProtKB-ARBA"/>
</dbReference>
<dbReference type="PROSITE" id="PS51669">
    <property type="entry name" value="4FE4S_MOW_BIS_MGD"/>
    <property type="match status" value="1"/>
</dbReference>
<dbReference type="InterPro" id="IPR007419">
    <property type="entry name" value="BFD-like_2Fe2S-bd_dom"/>
</dbReference>
<dbReference type="EMBL" id="CP088147">
    <property type="protein sequence ID" value="UTU54517.1"/>
    <property type="molecule type" value="Genomic_DNA"/>
</dbReference>
<sequence length="953" mass="101661">MEIDEAREVRTTCPYCGVGCGVLAKVAADGQVSVRGDPDHPANFGRLCSKGSALAETIDLDGRLLHPEIHGRRAGWDEALDLVASTFSQTIAEHGPDAVAFYVSGQLLTEDYYVANKLMKGFVGSANIDTNSRLCMASSVAGHRRAFGSDTVPGTYDDLELADLIVLVGSNLAWCHPVLYQRIAAAREKRPEMKIVLVDPRRTMTADIADMHLAIAPDGDVALFTGLLAYLGQHNALDRTYITTHTTGFGQALFAASVLDLAGLAAATGLSEDELGRFYSLFAATSKTVTVYSQGVNQSSSGTDKVNAIINCHLATGRIGKPGAGPFSVTGQPNAMGGREVGGMANMLAAHMEIENPEHRDRVQRFWNAPAVAGKPGLKAVEMFKAVADGHIKALWIMATNPVDSMPDADAVEAAIKACPFVVVSDVLARTDTVRHAHVRLPAAAWGEKDGTVTNSERRVSRQRAFLRVPGDALPDWRIIAEVGKRMGFGEAFSYASPAEVFAEHAALSGFENDGARDFDIGAYAGVDAEGYEALEPFQWPAPSQGAPLWPAGDLPLKGGDRLSWPSSPIHNVAKRKQSAKLPISPLEGEMAGRPEGGAQAGGWPEGVGTTGLQARFFANGNFFTPDRKARFIAIRPTTEIRTSPDYPLILNTGRIRDHWHTMTRTGKSPRLSQHIAEPFVEIHPADAQRFGIGDADIARVSSPRGDVLVRALVTARQRQGSLFAPMHWTDQFSAKGRLDTLTAPLTDPISGQPALKHVAARIEKFAAKAFGFAVTRRRPEPDTAAYWAVAKCKGGWRVELAFAEDDIDWAGFAGSLFGAPVGAEILAYHDRDAGQHRIAAFDGDQLSGALFVAPGPVAVSRGWAAEQLSVDHVDRRDRLAIVAGRPGGVDVDRGAIVCSCFGVGANQIAEAVRRGCGSVAAIGTALHAGTNCGSCRAEIRVIIDAQSLQAAE</sequence>
<feature type="domain" description="4Fe-4S Mo/W bis-MGD-type" evidence="11">
    <location>
        <begin position="6"/>
        <end position="62"/>
    </location>
</feature>
<keyword evidence="9" id="KW-0411">Iron-sulfur</keyword>
<dbReference type="AlphaFoldDB" id="A0AB38TIA4"/>
<dbReference type="CDD" id="cd02754">
    <property type="entry name" value="MopB_Nitrate-R-NapA-like"/>
    <property type="match status" value="1"/>
</dbReference>
<evidence type="ECO:0000256" key="3">
    <source>
        <dbReference type="ARBA" id="ARBA00008747"/>
    </source>
</evidence>
<protein>
    <submittedName>
        <fullName evidence="12">Molybdopterin-dependent oxidoreductase</fullName>
    </submittedName>
</protein>